<proteinExistence type="predicted"/>
<dbReference type="EMBL" id="CAUYUJ010016853">
    <property type="protein sequence ID" value="CAK0869496.1"/>
    <property type="molecule type" value="Genomic_DNA"/>
</dbReference>
<feature type="transmembrane region" description="Helical" evidence="1">
    <location>
        <begin position="110"/>
        <end position="130"/>
    </location>
</feature>
<keyword evidence="1" id="KW-1133">Transmembrane helix</keyword>
<evidence type="ECO:0000313" key="3">
    <source>
        <dbReference type="Proteomes" id="UP001189429"/>
    </source>
</evidence>
<evidence type="ECO:0000313" key="2">
    <source>
        <dbReference type="EMBL" id="CAK0869496.1"/>
    </source>
</evidence>
<keyword evidence="3" id="KW-1185">Reference proteome</keyword>
<accession>A0ABN9V9A3</accession>
<keyword evidence="1" id="KW-0812">Transmembrane</keyword>
<keyword evidence="1" id="KW-0472">Membrane</keyword>
<name>A0ABN9V9A3_9DINO</name>
<gene>
    <name evidence="2" type="ORF">PCOR1329_LOCUS55828</name>
</gene>
<evidence type="ECO:0000256" key="1">
    <source>
        <dbReference type="SAM" id="Phobius"/>
    </source>
</evidence>
<sequence>MALNLAGDAQRTAPPPRGGGCARAWRGLAQVAPRRLGPNHEIDGWTLKFVSPKMETGFLRSHQHELRSSLILLIVLICCGLPVMLNLWYGGDASESFAPEVQTMKRRQCALSMACVGLTLLALVAAVLLSDLGMICTRGMESLAFVDPRLSL</sequence>
<comment type="caution">
    <text evidence="2">The sequence shown here is derived from an EMBL/GenBank/DDBJ whole genome shotgun (WGS) entry which is preliminary data.</text>
</comment>
<reference evidence="2" key="1">
    <citation type="submission" date="2023-10" db="EMBL/GenBank/DDBJ databases">
        <authorList>
            <person name="Chen Y."/>
            <person name="Shah S."/>
            <person name="Dougan E. K."/>
            <person name="Thang M."/>
            <person name="Chan C."/>
        </authorList>
    </citation>
    <scope>NUCLEOTIDE SEQUENCE [LARGE SCALE GENOMIC DNA]</scope>
</reference>
<protein>
    <submittedName>
        <fullName evidence="2">Uncharacterized protein</fullName>
    </submittedName>
</protein>
<dbReference type="Proteomes" id="UP001189429">
    <property type="component" value="Unassembled WGS sequence"/>
</dbReference>
<feature type="transmembrane region" description="Helical" evidence="1">
    <location>
        <begin position="70"/>
        <end position="90"/>
    </location>
</feature>
<organism evidence="2 3">
    <name type="scientific">Prorocentrum cordatum</name>
    <dbReference type="NCBI Taxonomy" id="2364126"/>
    <lineage>
        <taxon>Eukaryota</taxon>
        <taxon>Sar</taxon>
        <taxon>Alveolata</taxon>
        <taxon>Dinophyceae</taxon>
        <taxon>Prorocentrales</taxon>
        <taxon>Prorocentraceae</taxon>
        <taxon>Prorocentrum</taxon>
    </lineage>
</organism>